<name>A0A1H5S465_9FLAO</name>
<feature type="signal peptide" evidence="1">
    <location>
        <begin position="1"/>
        <end position="20"/>
    </location>
</feature>
<dbReference type="RefSeq" id="WP_103998325.1">
    <property type="nucleotide sequence ID" value="NZ_FNVP01000001.1"/>
</dbReference>
<feature type="chain" id="PRO_5009283602" description="CarboxypepD_reg-like domain-containing protein" evidence="1">
    <location>
        <begin position="21"/>
        <end position="246"/>
    </location>
</feature>
<dbReference type="InterPro" id="IPR008969">
    <property type="entry name" value="CarboxyPept-like_regulatory"/>
</dbReference>
<dbReference type="AlphaFoldDB" id="A0A1H5S465"/>
<sequence>MIKIYFSFLLLFFVFQSTFSQTEKLIDGKVLHERFPVGKVEVVNFNSKKTTITNAAGEFSIVVKTGDALLFVSINHDIKKIVVDQNTIDKNNLLISLILKPEQLDEVVVTKLPSIKWEKDKKWEQGKIDQYAVEKAARTPKILGINNGTIENGMDFMRIGGMILGLFVKEKEKIKKSPPKIEFIALAKSSCDQKFYTETLKLKPDEIPLFLQFCDADPKSKTLIENHNILSMMDFLSTKNIEFKKL</sequence>
<accession>A0A1H5S465</accession>
<keyword evidence="1" id="KW-0732">Signal</keyword>
<evidence type="ECO:0000313" key="3">
    <source>
        <dbReference type="Proteomes" id="UP000236737"/>
    </source>
</evidence>
<reference evidence="3" key="1">
    <citation type="submission" date="2016-10" db="EMBL/GenBank/DDBJ databases">
        <authorList>
            <person name="Varghese N."/>
            <person name="Submissions S."/>
        </authorList>
    </citation>
    <scope>NUCLEOTIDE SEQUENCE [LARGE SCALE GENOMIC DNA]</scope>
    <source>
        <strain evidence="3">CGMCC 1.9230</strain>
    </source>
</reference>
<proteinExistence type="predicted"/>
<protein>
    <recommendedName>
        <fullName evidence="4">CarboxypepD_reg-like domain-containing protein</fullName>
    </recommendedName>
</protein>
<dbReference type="EMBL" id="FNVP01000001">
    <property type="protein sequence ID" value="SEF45443.1"/>
    <property type="molecule type" value="Genomic_DNA"/>
</dbReference>
<dbReference type="OrthoDB" id="1431099at2"/>
<evidence type="ECO:0008006" key="4">
    <source>
        <dbReference type="Google" id="ProtNLM"/>
    </source>
</evidence>
<dbReference type="Proteomes" id="UP000236737">
    <property type="component" value="Unassembled WGS sequence"/>
</dbReference>
<evidence type="ECO:0000256" key="1">
    <source>
        <dbReference type="SAM" id="SignalP"/>
    </source>
</evidence>
<dbReference type="SUPFAM" id="SSF49464">
    <property type="entry name" value="Carboxypeptidase regulatory domain-like"/>
    <property type="match status" value="1"/>
</dbReference>
<evidence type="ECO:0000313" key="2">
    <source>
        <dbReference type="EMBL" id="SEF45443.1"/>
    </source>
</evidence>
<gene>
    <name evidence="2" type="ORF">SAMN04488130_101150</name>
</gene>
<organism evidence="2 3">
    <name type="scientific">Flavobacterium urumqiense</name>
    <dbReference type="NCBI Taxonomy" id="935224"/>
    <lineage>
        <taxon>Bacteria</taxon>
        <taxon>Pseudomonadati</taxon>
        <taxon>Bacteroidota</taxon>
        <taxon>Flavobacteriia</taxon>
        <taxon>Flavobacteriales</taxon>
        <taxon>Flavobacteriaceae</taxon>
        <taxon>Flavobacterium</taxon>
    </lineage>
</organism>
<keyword evidence="3" id="KW-1185">Reference proteome</keyword>